<dbReference type="HOGENOM" id="CLU_1921406_0_0_10"/>
<feature type="non-terminal residue" evidence="1">
    <location>
        <position position="132"/>
    </location>
</feature>
<organism evidence="1 2">
    <name type="scientific">Bacteroides pyogenes F0041</name>
    <dbReference type="NCBI Taxonomy" id="1321819"/>
    <lineage>
        <taxon>Bacteria</taxon>
        <taxon>Pseudomonadati</taxon>
        <taxon>Bacteroidota</taxon>
        <taxon>Bacteroidia</taxon>
        <taxon>Bacteroidales</taxon>
        <taxon>Bacteroidaceae</taxon>
        <taxon>Bacteroides</taxon>
    </lineage>
</organism>
<gene>
    <name evidence="1" type="ORF">HMPREF1981_00735</name>
</gene>
<evidence type="ECO:0000313" key="2">
    <source>
        <dbReference type="Proteomes" id="UP000016496"/>
    </source>
</evidence>
<evidence type="ECO:0000313" key="1">
    <source>
        <dbReference type="EMBL" id="ERI86940.1"/>
    </source>
</evidence>
<comment type="caution">
    <text evidence="1">The sequence shown here is derived from an EMBL/GenBank/DDBJ whole genome shotgun (WGS) entry which is preliminary data.</text>
</comment>
<accession>U2CQX7</accession>
<dbReference type="AlphaFoldDB" id="U2CQX7"/>
<dbReference type="Proteomes" id="UP000016496">
    <property type="component" value="Unassembled WGS sequence"/>
</dbReference>
<proteinExistence type="predicted"/>
<dbReference type="EMBL" id="AWSV01000043">
    <property type="protein sequence ID" value="ERI86940.1"/>
    <property type="molecule type" value="Genomic_DNA"/>
</dbReference>
<protein>
    <submittedName>
        <fullName evidence="1">Uncharacterized protein</fullName>
    </submittedName>
</protein>
<name>U2CQX7_9BACE</name>
<reference evidence="1 2" key="1">
    <citation type="submission" date="2013-08" db="EMBL/GenBank/DDBJ databases">
        <authorList>
            <person name="Weinstock G."/>
            <person name="Sodergren E."/>
            <person name="Wylie T."/>
            <person name="Fulton L."/>
            <person name="Fulton R."/>
            <person name="Fronick C."/>
            <person name="O'Laughlin M."/>
            <person name="Godfrey J."/>
            <person name="Miner T."/>
            <person name="Herter B."/>
            <person name="Appelbaum E."/>
            <person name="Cordes M."/>
            <person name="Lek S."/>
            <person name="Wollam A."/>
            <person name="Pepin K.H."/>
            <person name="Palsikar V.B."/>
            <person name="Mitreva M."/>
            <person name="Wilson R.K."/>
        </authorList>
    </citation>
    <scope>NUCLEOTIDE SEQUENCE [LARGE SCALE GENOMIC DNA]</scope>
    <source>
        <strain evidence="1 2">F0041</strain>
    </source>
</reference>
<sequence>MELKQQITDWININNSLSRQNLLQWQEVQEQLFPTMVPTHAEWHNINDIVNVLELLRKYNSPNHAFSLMLVGLTLQVRTCLMEQARQAAAEGVGLTLQVRTCLMRKHCIELHSMAWCMLSSPKDCHLSLSTT</sequence>